<dbReference type="PRINTS" id="PR00985">
    <property type="entry name" value="TRNASYNTHLEU"/>
</dbReference>
<feature type="domain" description="Methionyl/Leucyl tRNA synthetase" evidence="13">
    <location>
        <begin position="40"/>
        <end position="173"/>
    </location>
</feature>
<feature type="domain" description="Aminoacyl-tRNA synthetase class Ia" evidence="11">
    <location>
        <begin position="632"/>
        <end position="669"/>
    </location>
</feature>
<comment type="similarity">
    <text evidence="1 9 10">Belongs to the class-I aminoacyl-tRNA synthetase family.</text>
</comment>
<evidence type="ECO:0000256" key="6">
    <source>
        <dbReference type="ARBA" id="ARBA00022917"/>
    </source>
</evidence>
<dbReference type="CDD" id="cd00812">
    <property type="entry name" value="LeuRS_core"/>
    <property type="match status" value="1"/>
</dbReference>
<protein>
    <recommendedName>
        <fullName evidence="9">Leucine--tRNA ligase</fullName>
        <ecNumber evidence="9">6.1.1.4</ecNumber>
    </recommendedName>
    <alternativeName>
        <fullName evidence="9">Leucyl-tRNA synthetase</fullName>
        <shortName evidence="9">LeuRS</shortName>
    </alternativeName>
</protein>
<evidence type="ECO:0000259" key="12">
    <source>
        <dbReference type="Pfam" id="PF08264"/>
    </source>
</evidence>
<reference evidence="15 16" key="1">
    <citation type="submission" date="2015-09" db="EMBL/GenBank/DDBJ databases">
        <title>Genome announcement of multiple Pseudomonas syringae strains.</title>
        <authorList>
            <person name="Thakur S."/>
            <person name="Wang P.W."/>
            <person name="Gong Y."/>
            <person name="Weir B.S."/>
            <person name="Guttman D.S."/>
        </authorList>
    </citation>
    <scope>NUCLEOTIDE SEQUENCE [LARGE SCALE GENOMIC DNA]</scope>
    <source>
        <strain evidence="15 16">ICMP9419</strain>
    </source>
</reference>
<evidence type="ECO:0000259" key="11">
    <source>
        <dbReference type="Pfam" id="PF00133"/>
    </source>
</evidence>
<dbReference type="PANTHER" id="PTHR43740">
    <property type="entry name" value="LEUCYL-TRNA SYNTHETASE"/>
    <property type="match status" value="1"/>
</dbReference>
<gene>
    <name evidence="9" type="primary">leuS</name>
    <name evidence="15" type="ORF">ALO79_00641</name>
</gene>
<dbReference type="InterPro" id="IPR001412">
    <property type="entry name" value="aa-tRNA-synth_I_CS"/>
</dbReference>
<dbReference type="Pfam" id="PF00133">
    <property type="entry name" value="tRNA-synt_1"/>
    <property type="match status" value="2"/>
</dbReference>
<dbReference type="GO" id="GO:0004823">
    <property type="term" value="F:leucine-tRNA ligase activity"/>
    <property type="evidence" value="ECO:0007669"/>
    <property type="project" value="UniProtKB-UniRule"/>
</dbReference>
<comment type="subcellular location">
    <subcellularLocation>
        <location evidence="9">Cytoplasm</location>
    </subcellularLocation>
</comment>
<feature type="short sequence motif" description="'KMSKS' region" evidence="9">
    <location>
        <begin position="633"/>
        <end position="637"/>
    </location>
</feature>
<dbReference type="InterPro" id="IPR009080">
    <property type="entry name" value="tRNAsynth_Ia_anticodon-bd"/>
</dbReference>
<dbReference type="SUPFAM" id="SSF47323">
    <property type="entry name" value="Anticodon-binding domain of a subclass of class I aminoacyl-tRNA synthetases"/>
    <property type="match status" value="1"/>
</dbReference>
<dbReference type="InterPro" id="IPR002300">
    <property type="entry name" value="aa-tRNA-synth_Ia"/>
</dbReference>
<dbReference type="SUPFAM" id="SSF52374">
    <property type="entry name" value="Nucleotidylyl transferase"/>
    <property type="match status" value="1"/>
</dbReference>
<dbReference type="Gene3D" id="3.10.20.590">
    <property type="match status" value="1"/>
</dbReference>
<evidence type="ECO:0000256" key="2">
    <source>
        <dbReference type="ARBA" id="ARBA00022490"/>
    </source>
</evidence>
<evidence type="ECO:0000256" key="9">
    <source>
        <dbReference type="HAMAP-Rule" id="MF_00049"/>
    </source>
</evidence>
<dbReference type="FunFam" id="3.40.50.620:FF:000056">
    <property type="entry name" value="Leucine--tRNA ligase"/>
    <property type="match status" value="1"/>
</dbReference>
<dbReference type="Pfam" id="PF08264">
    <property type="entry name" value="Anticodon_1"/>
    <property type="match status" value="1"/>
</dbReference>
<keyword evidence="5 9" id="KW-0067">ATP-binding</keyword>
<dbReference type="GO" id="GO:0005524">
    <property type="term" value="F:ATP binding"/>
    <property type="evidence" value="ECO:0007669"/>
    <property type="project" value="UniProtKB-UniRule"/>
</dbReference>
<evidence type="ECO:0000259" key="13">
    <source>
        <dbReference type="Pfam" id="PF09334"/>
    </source>
</evidence>
<dbReference type="CDD" id="cd07958">
    <property type="entry name" value="Anticodon_Ia_Leu_BEm"/>
    <property type="match status" value="1"/>
</dbReference>
<dbReference type="InterPro" id="IPR009008">
    <property type="entry name" value="Val/Leu/Ile-tRNA-synth_edit"/>
</dbReference>
<keyword evidence="3 9" id="KW-0436">Ligase</keyword>
<dbReference type="GO" id="GO:0002161">
    <property type="term" value="F:aminoacyl-tRNA deacylase activity"/>
    <property type="evidence" value="ECO:0007669"/>
    <property type="project" value="InterPro"/>
</dbReference>
<evidence type="ECO:0000256" key="3">
    <source>
        <dbReference type="ARBA" id="ARBA00022598"/>
    </source>
</evidence>
<proteinExistence type="inferred from homology"/>
<dbReference type="AlphaFoldDB" id="A0A0P9NI99"/>
<evidence type="ECO:0000256" key="5">
    <source>
        <dbReference type="ARBA" id="ARBA00022840"/>
    </source>
</evidence>
<feature type="domain" description="Methionyl/Valyl/Leucyl/Isoleucyl-tRNA synthetase anticodon-binding" evidence="12">
    <location>
        <begin position="718"/>
        <end position="830"/>
    </location>
</feature>
<dbReference type="FunFam" id="3.40.50.620:FF:000003">
    <property type="entry name" value="Leucine--tRNA ligase"/>
    <property type="match status" value="1"/>
</dbReference>
<dbReference type="InterPro" id="IPR015413">
    <property type="entry name" value="Methionyl/Leucyl_tRNA_Synth"/>
</dbReference>
<evidence type="ECO:0000259" key="14">
    <source>
        <dbReference type="Pfam" id="PF13603"/>
    </source>
</evidence>
<accession>A0A0P9NI99</accession>
<feature type="binding site" evidence="9">
    <location>
        <position position="636"/>
    </location>
    <ligand>
        <name>ATP</name>
        <dbReference type="ChEBI" id="CHEBI:30616"/>
    </ligand>
</feature>
<dbReference type="EC" id="6.1.1.4" evidence="9"/>
<dbReference type="InterPro" id="IPR013155">
    <property type="entry name" value="M/V/L/I-tRNA-synth_anticd-bd"/>
</dbReference>
<dbReference type="Pfam" id="PF09334">
    <property type="entry name" value="tRNA-synt_1g"/>
    <property type="match status" value="1"/>
</dbReference>
<evidence type="ECO:0000313" key="15">
    <source>
        <dbReference type="EMBL" id="KPW97172.1"/>
    </source>
</evidence>
<dbReference type="InterPro" id="IPR002302">
    <property type="entry name" value="Leu-tRNA-ligase"/>
</dbReference>
<dbReference type="Proteomes" id="UP000050381">
    <property type="component" value="Unassembled WGS sequence"/>
</dbReference>
<evidence type="ECO:0000256" key="8">
    <source>
        <dbReference type="ARBA" id="ARBA00047469"/>
    </source>
</evidence>
<dbReference type="Gene3D" id="3.40.50.620">
    <property type="entry name" value="HUPs"/>
    <property type="match status" value="2"/>
</dbReference>
<dbReference type="NCBIfam" id="TIGR00396">
    <property type="entry name" value="leuS_bact"/>
    <property type="match status" value="1"/>
</dbReference>
<keyword evidence="2 9" id="KW-0963">Cytoplasm</keyword>
<comment type="caution">
    <text evidence="15">The sequence shown here is derived from an EMBL/GenBank/DDBJ whole genome shotgun (WGS) entry which is preliminary data.</text>
</comment>
<feature type="domain" description="Leucyl-tRNA synthetase editing" evidence="14">
    <location>
        <begin position="223"/>
        <end position="416"/>
    </location>
</feature>
<dbReference type="Gene3D" id="1.10.730.10">
    <property type="entry name" value="Isoleucyl-tRNA Synthetase, Domain 1"/>
    <property type="match status" value="1"/>
</dbReference>
<feature type="short sequence motif" description="'HIGH' region" evidence="9">
    <location>
        <begin position="44"/>
        <end position="54"/>
    </location>
</feature>
<dbReference type="InterPro" id="IPR014729">
    <property type="entry name" value="Rossmann-like_a/b/a_fold"/>
</dbReference>
<dbReference type="PATRIC" id="fig|264450.4.peg.730"/>
<evidence type="ECO:0000256" key="1">
    <source>
        <dbReference type="ARBA" id="ARBA00005594"/>
    </source>
</evidence>
<dbReference type="Gene3D" id="2.20.28.290">
    <property type="match status" value="1"/>
</dbReference>
<comment type="catalytic activity">
    <reaction evidence="8 9">
        <text>tRNA(Leu) + L-leucine + ATP = L-leucyl-tRNA(Leu) + AMP + diphosphate</text>
        <dbReference type="Rhea" id="RHEA:11688"/>
        <dbReference type="Rhea" id="RHEA-COMP:9613"/>
        <dbReference type="Rhea" id="RHEA-COMP:9622"/>
        <dbReference type="ChEBI" id="CHEBI:30616"/>
        <dbReference type="ChEBI" id="CHEBI:33019"/>
        <dbReference type="ChEBI" id="CHEBI:57427"/>
        <dbReference type="ChEBI" id="CHEBI:78442"/>
        <dbReference type="ChEBI" id="CHEBI:78494"/>
        <dbReference type="ChEBI" id="CHEBI:456215"/>
        <dbReference type="EC" id="6.1.1.4"/>
    </reaction>
</comment>
<evidence type="ECO:0000256" key="7">
    <source>
        <dbReference type="ARBA" id="ARBA00023146"/>
    </source>
</evidence>
<evidence type="ECO:0000313" key="16">
    <source>
        <dbReference type="Proteomes" id="UP000050381"/>
    </source>
</evidence>
<sequence length="867" mass="98162">MFMQEQYNPADVEATAQAEWTAGKTFVVSENSPRPKYYACSMLPYPSGKLHMGHVRNYTINDVLARQMRMKGFNVLMPMGWDAFGLPAENAALASNKSPSEWTRQNIRDMKEQLSPLGLSIDWSREVATCDPDYYKWNQWFFLKMLEKGIAYKHTQVVNWDPVDKTVLANEQVINGRGWRSGALVERKEVPGYYFAITKYAEELLKDIDSLEGWPEMVRSMQRNWIGKSEGLSFSFHHKIRDEHGALIDGGRLGVFTTRPETLMGVTFCAIPPEHSIALRAMQLNPELASVIEQFKGTTTSEAHFSDIDQDGVYTGLTAEHPITGNSIPILVVNYLVAGYGTGAVMGVPAHDERDFSLARKKDIPIRQVIAFEGIEFDELRWDASYQSKDRGILINSGPFDGMELKEASEAVIDHLAIHGGEKKINWRLRDWGISRQRYWGTPIPMIYCEKCGDVPVPLKDLPVILPLDCIPDGSGNPLLKHPDFLRVDCPSCGSQARRETDTMDTFVDSSWYFMRYCEPGNEEAMVAEAAKYWMPMDHYIGGVEHAVLHLLYARFWTKAMRDEGLIDLNEPFKKLFTQGMLLRECFYREIDGGKRRWFYPSEVEVRLSSSGQPTETFAKEDGLPVSMGGIEKMSKSKNNVVEPREIIEKFGADTARLFTIFAGPPTQSIVWSDSGVEGAYRYLRRLWSFAFRHQGSIVMREQRGTLDERSAQLRFDIHSVLESVNKDYEKLHYNTIVSGAMKILNLLESEKSASSFVIREGLEILLKIINPITPHIAHVLWKALGFGKDILESQWPVPSTDVLTRSKLNLVVQVNGKLRGEIVVSSTASREEIEACALRDESIARFLEGSPKKIIIVPGRLVNIVI</sequence>
<dbReference type="InterPro" id="IPR025709">
    <property type="entry name" value="Leu_tRNA-synth_edit"/>
</dbReference>
<keyword evidence="7 9" id="KW-0030">Aminoacyl-tRNA synthetase</keyword>
<keyword evidence="6 9" id="KW-0648">Protein biosynthesis</keyword>
<feature type="domain" description="Aminoacyl-tRNA synthetase class Ia" evidence="11">
    <location>
        <begin position="429"/>
        <end position="583"/>
    </location>
</feature>
<keyword evidence="4 9" id="KW-0547">Nucleotide-binding</keyword>
<dbReference type="Pfam" id="PF13603">
    <property type="entry name" value="tRNA-synt_1_2"/>
    <property type="match status" value="1"/>
</dbReference>
<dbReference type="SUPFAM" id="SSF50677">
    <property type="entry name" value="ValRS/IleRS/LeuRS editing domain"/>
    <property type="match status" value="1"/>
</dbReference>
<evidence type="ECO:0000256" key="4">
    <source>
        <dbReference type="ARBA" id="ARBA00022741"/>
    </source>
</evidence>
<dbReference type="PROSITE" id="PS00178">
    <property type="entry name" value="AA_TRNA_LIGASE_I"/>
    <property type="match status" value="1"/>
</dbReference>
<dbReference type="GO" id="GO:0006429">
    <property type="term" value="P:leucyl-tRNA aminoacylation"/>
    <property type="evidence" value="ECO:0007669"/>
    <property type="project" value="UniProtKB-UniRule"/>
</dbReference>
<dbReference type="PANTHER" id="PTHR43740:SF2">
    <property type="entry name" value="LEUCINE--TRNA LIGASE, MITOCHONDRIAL"/>
    <property type="match status" value="1"/>
</dbReference>
<evidence type="ECO:0000256" key="10">
    <source>
        <dbReference type="RuleBase" id="RU363035"/>
    </source>
</evidence>
<dbReference type="GO" id="GO:0005829">
    <property type="term" value="C:cytosol"/>
    <property type="evidence" value="ECO:0007669"/>
    <property type="project" value="TreeGrafter"/>
</dbReference>
<dbReference type="EMBL" id="LJQD01000186">
    <property type="protein sequence ID" value="KPW97172.1"/>
    <property type="molecule type" value="Genomic_DNA"/>
</dbReference>
<dbReference type="FunFam" id="1.10.730.10:FF:000002">
    <property type="entry name" value="Leucine--tRNA ligase"/>
    <property type="match status" value="1"/>
</dbReference>
<dbReference type="HAMAP" id="MF_00049_B">
    <property type="entry name" value="Leu_tRNA_synth_B"/>
    <property type="match status" value="1"/>
</dbReference>
<organism evidence="15 16">
    <name type="scientific">Pseudomonas syringae pv. castaneae</name>
    <dbReference type="NCBI Taxonomy" id="264450"/>
    <lineage>
        <taxon>Bacteria</taxon>
        <taxon>Pseudomonadati</taxon>
        <taxon>Pseudomonadota</taxon>
        <taxon>Gammaproteobacteria</taxon>
        <taxon>Pseudomonadales</taxon>
        <taxon>Pseudomonadaceae</taxon>
        <taxon>Pseudomonas</taxon>
        <taxon>Pseudomonas syringae</taxon>
    </lineage>
</organism>
<name>A0A0P9NI99_PSESX</name>